<evidence type="ECO:0000256" key="2">
    <source>
        <dbReference type="ARBA" id="ARBA00022692"/>
    </source>
</evidence>
<feature type="transmembrane region" description="Helical" evidence="5">
    <location>
        <begin position="237"/>
        <end position="259"/>
    </location>
</feature>
<protein>
    <submittedName>
        <fullName evidence="7">Putrescine importer PuuP</fullName>
    </submittedName>
</protein>
<keyword evidence="4 5" id="KW-0472">Membrane</keyword>
<feature type="transmembrane region" description="Helical" evidence="5">
    <location>
        <begin position="55"/>
        <end position="75"/>
    </location>
</feature>
<feature type="transmembrane region" description="Helical" evidence="5">
    <location>
        <begin position="290"/>
        <end position="312"/>
    </location>
</feature>
<evidence type="ECO:0000256" key="5">
    <source>
        <dbReference type="SAM" id="Phobius"/>
    </source>
</evidence>
<dbReference type="InterPro" id="IPR050367">
    <property type="entry name" value="APC_superfamily"/>
</dbReference>
<gene>
    <name evidence="7" type="primary">puuP_3</name>
    <name evidence="7" type="ORF">LEUCIP111803_02233</name>
</gene>
<evidence type="ECO:0000256" key="4">
    <source>
        <dbReference type="ARBA" id="ARBA00023136"/>
    </source>
</evidence>
<dbReference type="RefSeq" id="WP_236022117.1">
    <property type="nucleotide sequence ID" value="NZ_CAJVAP010000031.1"/>
</dbReference>
<feature type="transmembrane region" description="Helical" evidence="5">
    <location>
        <begin position="96"/>
        <end position="119"/>
    </location>
</feature>
<keyword evidence="8" id="KW-1185">Reference proteome</keyword>
<feature type="transmembrane region" description="Helical" evidence="5">
    <location>
        <begin position="415"/>
        <end position="433"/>
    </location>
</feature>
<dbReference type="InterPro" id="IPR004841">
    <property type="entry name" value="AA-permease/SLC12A_dom"/>
</dbReference>
<feature type="transmembrane region" description="Helical" evidence="5">
    <location>
        <begin position="25"/>
        <end position="49"/>
    </location>
</feature>
<dbReference type="PANTHER" id="PTHR42770:SF8">
    <property type="entry name" value="PUTRESCINE IMPORTER PUUP"/>
    <property type="match status" value="1"/>
</dbReference>
<evidence type="ECO:0000259" key="6">
    <source>
        <dbReference type="Pfam" id="PF00324"/>
    </source>
</evidence>
<dbReference type="PANTHER" id="PTHR42770">
    <property type="entry name" value="AMINO ACID TRANSPORTER-RELATED"/>
    <property type="match status" value="1"/>
</dbReference>
<feature type="transmembrane region" description="Helical" evidence="5">
    <location>
        <begin position="360"/>
        <end position="381"/>
    </location>
</feature>
<dbReference type="PIRSF" id="PIRSF006060">
    <property type="entry name" value="AA_transporter"/>
    <property type="match status" value="1"/>
</dbReference>
<comment type="caution">
    <text evidence="7">The sequence shown here is derived from an EMBL/GenBank/DDBJ whole genome shotgun (WGS) entry which is preliminary data.</text>
</comment>
<evidence type="ECO:0000256" key="1">
    <source>
        <dbReference type="ARBA" id="ARBA00004141"/>
    </source>
</evidence>
<evidence type="ECO:0000313" key="7">
    <source>
        <dbReference type="EMBL" id="CAG7618781.1"/>
    </source>
</evidence>
<accession>A0A916JZJ3</accession>
<feature type="transmembrane region" description="Helical" evidence="5">
    <location>
        <begin position="332"/>
        <end position="354"/>
    </location>
</feature>
<dbReference type="GO" id="GO:0055085">
    <property type="term" value="P:transmembrane transport"/>
    <property type="evidence" value="ECO:0007669"/>
    <property type="project" value="InterPro"/>
</dbReference>
<dbReference type="GO" id="GO:0016020">
    <property type="term" value="C:membrane"/>
    <property type="evidence" value="ECO:0007669"/>
    <property type="project" value="UniProtKB-SubCell"/>
</dbReference>
<feature type="transmembrane region" description="Helical" evidence="5">
    <location>
        <begin position="125"/>
        <end position="149"/>
    </location>
</feature>
<sequence length="448" mass="47671">MTTETAARPPQTEAGFKRLLGTPSLLMFGIAYMVPLAAFTTYGIVVQLTEGKLPLAYLITLVAILVTASSYGKMVRIYPNAGSSYAYATRSFGAKFGFVAGWSTLIDYLLLPMVCYLLIGIYMGAAFPAIPVWIWIVISLVATTAMNIIGIKVVNGANFALLAVQFVFIAIFLVLALTRTEGLAPDAFIEPFTLEGSSIGQVVGGAAILCFSFLGFDAISTLAEDAKNPKVTVPRAIILAPLIAGTVFIAVSYAGHLVFPEWQNFTDVDAAALDVIGAAGGKAMTAFFTAAYVAGCFAAALISQASVARILFSMGRDRMLPQKVFGRLSARFGSPVWSLLIVGAVSLLAIVLSLDFVSSVISFGALVAFTIVNIAVIKTYAIDRKGGAVKVVSHIVVPLLGGALTLWLWTSLSGLAFVTGLIWMGIGFLWIAWNTRMFTRPVPELRDV</sequence>
<dbReference type="Proteomes" id="UP000693892">
    <property type="component" value="Unassembled WGS sequence"/>
</dbReference>
<evidence type="ECO:0000313" key="8">
    <source>
        <dbReference type="Proteomes" id="UP000693892"/>
    </source>
</evidence>
<keyword evidence="3 5" id="KW-1133">Transmembrane helix</keyword>
<evidence type="ECO:0000256" key="3">
    <source>
        <dbReference type="ARBA" id="ARBA00022989"/>
    </source>
</evidence>
<feature type="transmembrane region" description="Helical" evidence="5">
    <location>
        <begin position="388"/>
        <end position="409"/>
    </location>
</feature>
<dbReference type="AlphaFoldDB" id="A0A916JZJ3"/>
<feature type="domain" description="Amino acid permease/ SLC12A" evidence="6">
    <location>
        <begin position="25"/>
        <end position="377"/>
    </location>
</feature>
<feature type="transmembrane region" description="Helical" evidence="5">
    <location>
        <begin position="156"/>
        <end position="178"/>
    </location>
</feature>
<reference evidence="7" key="1">
    <citation type="submission" date="2021-06" db="EMBL/GenBank/DDBJ databases">
        <authorList>
            <person name="Criscuolo A."/>
        </authorList>
    </citation>
    <scope>NUCLEOTIDE SEQUENCE</scope>
    <source>
        <strain evidence="7">CIP111803</strain>
    </source>
</reference>
<comment type="subcellular location">
    <subcellularLocation>
        <location evidence="1">Membrane</location>
        <topology evidence="1">Multi-pass membrane protein</topology>
    </subcellularLocation>
</comment>
<feature type="transmembrane region" description="Helical" evidence="5">
    <location>
        <begin position="198"/>
        <end position="216"/>
    </location>
</feature>
<dbReference type="EMBL" id="CAJVAP010000031">
    <property type="protein sequence ID" value="CAG7618781.1"/>
    <property type="molecule type" value="Genomic_DNA"/>
</dbReference>
<organism evidence="7 8">
    <name type="scientific">Leucobacter soli</name>
    <dbReference type="NCBI Taxonomy" id="2812850"/>
    <lineage>
        <taxon>Bacteria</taxon>
        <taxon>Bacillati</taxon>
        <taxon>Actinomycetota</taxon>
        <taxon>Actinomycetes</taxon>
        <taxon>Micrococcales</taxon>
        <taxon>Microbacteriaceae</taxon>
        <taxon>Leucobacter</taxon>
    </lineage>
</organism>
<proteinExistence type="predicted"/>
<dbReference type="Pfam" id="PF00324">
    <property type="entry name" value="AA_permease"/>
    <property type="match status" value="1"/>
</dbReference>
<keyword evidence="2 5" id="KW-0812">Transmembrane</keyword>
<name>A0A916JZJ3_9MICO</name>